<feature type="signal peptide" evidence="2">
    <location>
        <begin position="1"/>
        <end position="36"/>
    </location>
</feature>
<dbReference type="InterPro" id="IPR018389">
    <property type="entry name" value="DctP_fam"/>
</dbReference>
<dbReference type="NCBIfam" id="NF037995">
    <property type="entry name" value="TRAP_S1"/>
    <property type="match status" value="1"/>
</dbReference>
<organism evidence="3 4">
    <name type="scientific">Halomonas salifodinae</name>
    <dbReference type="NCBI Taxonomy" id="438745"/>
    <lineage>
        <taxon>Bacteria</taxon>
        <taxon>Pseudomonadati</taxon>
        <taxon>Pseudomonadota</taxon>
        <taxon>Gammaproteobacteria</taxon>
        <taxon>Oceanospirillales</taxon>
        <taxon>Halomonadaceae</taxon>
        <taxon>Halomonas</taxon>
    </lineage>
</organism>
<dbReference type="Pfam" id="PF03480">
    <property type="entry name" value="DctP"/>
    <property type="match status" value="1"/>
</dbReference>
<dbReference type="CDD" id="cd13665">
    <property type="entry name" value="PBP2_TRAP_Dctp3_4"/>
    <property type="match status" value="1"/>
</dbReference>
<gene>
    <name evidence="3" type="ORF">ACFQH5_18840</name>
</gene>
<feature type="chain" id="PRO_5045850473" evidence="2">
    <location>
        <begin position="37"/>
        <end position="351"/>
    </location>
</feature>
<reference evidence="4" key="1">
    <citation type="journal article" date="2019" name="Int. J. Syst. Evol. Microbiol.">
        <title>The Global Catalogue of Microorganisms (GCM) 10K type strain sequencing project: providing services to taxonomists for standard genome sequencing and annotation.</title>
        <authorList>
            <consortium name="The Broad Institute Genomics Platform"/>
            <consortium name="The Broad Institute Genome Sequencing Center for Infectious Disease"/>
            <person name="Wu L."/>
            <person name="Ma J."/>
        </authorList>
    </citation>
    <scope>NUCLEOTIDE SEQUENCE [LARGE SCALE GENOMIC DNA]</scope>
    <source>
        <strain evidence="4">CGMCC 1.13666</strain>
    </source>
</reference>
<evidence type="ECO:0000313" key="4">
    <source>
        <dbReference type="Proteomes" id="UP001596411"/>
    </source>
</evidence>
<name>A0ABW2F2G8_9GAMM</name>
<proteinExistence type="predicted"/>
<comment type="caution">
    <text evidence="3">The sequence shown here is derived from an EMBL/GenBank/DDBJ whole genome shotgun (WGS) entry which is preliminary data.</text>
</comment>
<dbReference type="InterPro" id="IPR038404">
    <property type="entry name" value="TRAP_DctP_sf"/>
</dbReference>
<keyword evidence="4" id="KW-1185">Reference proteome</keyword>
<protein>
    <submittedName>
        <fullName evidence="3">TRAP transporter substrate-binding protein</fullName>
    </submittedName>
</protein>
<dbReference type="PANTHER" id="PTHR33376">
    <property type="match status" value="1"/>
</dbReference>
<sequence>MTQQTTNPTLTPRRRVGAACLGAFLAGSLAMSQAQASDITLNYAFFAPAQTFPAVQMEHWAEELERRTDGRVSVNTFPGGTLLTAGNMYDGVQSGVADIGLSATSYEPARFPLINLAGNLTGIEVDSTVASRVVYDLIQEFPADQLGLEDFKVITAFTSEPGYLHSRTPVTSLEDLQGQEIRVPGDSTEVLEALDGVPVGLNQAETGEALQAGVVDGYVGSRETLMDLQYARSVQYVTDYPLTNVVFVAAMNRQRWESLPEDVRRVIDELGAEMAHFAGDYLDGHIEESLAWAADNHDVETLTLSDEEAARWAERLAPINEARLAQVAEMGLPAEAFHGRMRELIDSYRQP</sequence>
<evidence type="ECO:0000256" key="1">
    <source>
        <dbReference type="ARBA" id="ARBA00022729"/>
    </source>
</evidence>
<evidence type="ECO:0000256" key="2">
    <source>
        <dbReference type="SAM" id="SignalP"/>
    </source>
</evidence>
<dbReference type="PANTHER" id="PTHR33376:SF15">
    <property type="entry name" value="BLL6794 PROTEIN"/>
    <property type="match status" value="1"/>
</dbReference>
<dbReference type="RefSeq" id="WP_346061288.1">
    <property type="nucleotide sequence ID" value="NZ_BAAADR010000004.1"/>
</dbReference>
<dbReference type="EMBL" id="JBHSZP010000038">
    <property type="protein sequence ID" value="MFC7091605.1"/>
    <property type="molecule type" value="Genomic_DNA"/>
</dbReference>
<evidence type="ECO:0000313" key="3">
    <source>
        <dbReference type="EMBL" id="MFC7091605.1"/>
    </source>
</evidence>
<dbReference type="Gene3D" id="3.40.190.170">
    <property type="entry name" value="Bacterial extracellular solute-binding protein, family 7"/>
    <property type="match status" value="1"/>
</dbReference>
<dbReference type="Proteomes" id="UP001596411">
    <property type="component" value="Unassembled WGS sequence"/>
</dbReference>
<accession>A0ABW2F2G8</accession>
<keyword evidence="1 2" id="KW-0732">Signal</keyword>
<dbReference type="SUPFAM" id="SSF53850">
    <property type="entry name" value="Periplasmic binding protein-like II"/>
    <property type="match status" value="1"/>
</dbReference>